<dbReference type="GO" id="GO:0000272">
    <property type="term" value="P:polysaccharide catabolic process"/>
    <property type="evidence" value="ECO:0007669"/>
    <property type="project" value="UniProtKB-KW"/>
</dbReference>
<sequence length="413" mass="46397">MKVSIISTFIAVVSAATKFNSLTYIAKDIKGECSSLDQVKSDLKSLAKYTDTLYILSAVDCDTAEKVLGAMEFNPYWKLNMGLWVDQYGSLDREIEKVKKLNEKYNLKKHLKTVIAGLNVVSDNIMDAKKMAENISKVKSTLKDLGLSDKMVSSAEKSEKIDSEISKELDFITISDFPFHFDESAQSASNFLFEKIDKVKKVADGKEVFITGIGWPTEGNSLGQSVPGKDNAMEFMKSFICRANKEYVGYSWFNAIDTPWRIEETKSKFEGYWGILKEDRKTPKFDGNTYFVCENDNTNDIYENKEGQNKNEEAEAEAEAEENEENEENLEDEDEENEMEGKGEEVEGKKDDKVEKEEEKGTEKESDKGKMNDEDEGKKESEPSVTTPPSVETSSAPPMLSITSISSEPSPSN</sequence>
<feature type="signal peptide" evidence="16">
    <location>
        <begin position="1"/>
        <end position="15"/>
    </location>
</feature>
<feature type="compositionally biased region" description="Basic and acidic residues" evidence="15">
    <location>
        <begin position="302"/>
        <end position="313"/>
    </location>
</feature>
<dbReference type="EMBL" id="LSSM01004987">
    <property type="protein sequence ID" value="OMJ13675.1"/>
    <property type="molecule type" value="Genomic_DNA"/>
</dbReference>
<keyword evidence="7" id="KW-0472">Membrane</keyword>
<dbReference type="SUPFAM" id="SSF51445">
    <property type="entry name" value="(Trans)glycosidases"/>
    <property type="match status" value="1"/>
</dbReference>
<feature type="compositionally biased region" description="Low complexity" evidence="15">
    <location>
        <begin position="383"/>
        <end position="413"/>
    </location>
</feature>
<dbReference type="AlphaFoldDB" id="A0A1R1XGA6"/>
<dbReference type="GO" id="GO:0005576">
    <property type="term" value="C:extracellular region"/>
    <property type="evidence" value="ECO:0007669"/>
    <property type="project" value="TreeGrafter"/>
</dbReference>
<accession>A0A1R1XGA6</accession>
<dbReference type="GO" id="GO:0009277">
    <property type="term" value="C:fungal-type cell wall"/>
    <property type="evidence" value="ECO:0007669"/>
    <property type="project" value="TreeGrafter"/>
</dbReference>
<evidence type="ECO:0000256" key="8">
    <source>
        <dbReference type="ARBA" id="ARBA00023180"/>
    </source>
</evidence>
<reference evidence="18" key="1">
    <citation type="submission" date="2017-01" db="EMBL/GenBank/DDBJ databases">
        <authorList>
            <person name="Wang Y."/>
            <person name="White M."/>
            <person name="Kvist S."/>
            <person name="Moncalvo J.-M."/>
        </authorList>
    </citation>
    <scope>NUCLEOTIDE SEQUENCE [LARGE SCALE GENOMIC DNA]</scope>
    <source>
        <strain evidence="18">ID-206-W2</strain>
    </source>
</reference>
<evidence type="ECO:0000313" key="18">
    <source>
        <dbReference type="Proteomes" id="UP000187429"/>
    </source>
</evidence>
<dbReference type="PANTHER" id="PTHR16631:SF17">
    <property type="entry name" value="GLUCAN ENDO-1,3-BETA-GLUCOSIDASE BTGC"/>
    <property type="match status" value="1"/>
</dbReference>
<keyword evidence="8" id="KW-0325">Glycoprotein</keyword>
<evidence type="ECO:0000256" key="11">
    <source>
        <dbReference type="ARBA" id="ARBA00023326"/>
    </source>
</evidence>
<evidence type="ECO:0000256" key="6">
    <source>
        <dbReference type="ARBA" id="ARBA00022801"/>
    </source>
</evidence>
<evidence type="ECO:0000256" key="4">
    <source>
        <dbReference type="ARBA" id="ARBA00012780"/>
    </source>
</evidence>
<name>A0A1R1XGA6_9FUNG</name>
<comment type="caution">
    <text evidence="17">The sequence shown here is derived from an EMBL/GenBank/DDBJ whole genome shotgun (WGS) entry which is preliminary data.</text>
</comment>
<evidence type="ECO:0000256" key="12">
    <source>
        <dbReference type="ARBA" id="ARBA00037649"/>
    </source>
</evidence>
<keyword evidence="5" id="KW-1003">Cell membrane</keyword>
<evidence type="ECO:0000256" key="13">
    <source>
        <dbReference type="ARBA" id="ARBA00042373"/>
    </source>
</evidence>
<dbReference type="Gene3D" id="3.20.20.80">
    <property type="entry name" value="Glycosidases"/>
    <property type="match status" value="1"/>
</dbReference>
<evidence type="ECO:0000256" key="16">
    <source>
        <dbReference type="SAM" id="SignalP"/>
    </source>
</evidence>
<keyword evidence="11" id="KW-0624">Polysaccharide degradation</keyword>
<evidence type="ECO:0000256" key="1">
    <source>
        <dbReference type="ARBA" id="ARBA00000382"/>
    </source>
</evidence>
<proteinExistence type="inferred from homology"/>
<keyword evidence="18" id="KW-1185">Reference proteome</keyword>
<keyword evidence="6" id="KW-0378">Hydrolase</keyword>
<evidence type="ECO:0000256" key="14">
    <source>
        <dbReference type="ARBA" id="ARBA00043078"/>
    </source>
</evidence>
<evidence type="ECO:0000256" key="7">
    <source>
        <dbReference type="ARBA" id="ARBA00023136"/>
    </source>
</evidence>
<dbReference type="InterPro" id="IPR017853">
    <property type="entry name" value="GH"/>
</dbReference>
<dbReference type="GO" id="GO:0042973">
    <property type="term" value="F:glucan endo-1,3-beta-D-glucosidase activity"/>
    <property type="evidence" value="ECO:0007669"/>
    <property type="project" value="UniProtKB-EC"/>
</dbReference>
<feature type="region of interest" description="Disordered" evidence="15">
    <location>
        <begin position="300"/>
        <end position="413"/>
    </location>
</feature>
<dbReference type="EC" id="3.2.1.39" evidence="4"/>
<protein>
    <recommendedName>
        <fullName evidence="4">glucan endo-1,3-beta-D-glucosidase</fullName>
        <ecNumber evidence="4">3.2.1.39</ecNumber>
    </recommendedName>
    <alternativeName>
        <fullName evidence="14">Endo-1,3-beta-glucanase btgC</fullName>
    </alternativeName>
    <alternativeName>
        <fullName evidence="13">Laminarinase btgC</fullName>
    </alternativeName>
</protein>
<evidence type="ECO:0000256" key="3">
    <source>
        <dbReference type="ARBA" id="ARBA00008773"/>
    </source>
</evidence>
<keyword evidence="16" id="KW-0732">Signal</keyword>
<feature type="compositionally biased region" description="Acidic residues" evidence="15">
    <location>
        <begin position="314"/>
        <end position="338"/>
    </location>
</feature>
<evidence type="ECO:0000256" key="10">
    <source>
        <dbReference type="ARBA" id="ARBA00023316"/>
    </source>
</evidence>
<comment type="catalytic activity">
    <reaction evidence="1">
        <text>Hydrolysis of (1-&gt;3)-beta-D-glucosidic linkages in (1-&gt;3)-beta-D-glucans.</text>
        <dbReference type="EC" id="3.2.1.39"/>
    </reaction>
</comment>
<dbReference type="OrthoDB" id="77201at2759"/>
<dbReference type="GO" id="GO:0005886">
    <property type="term" value="C:plasma membrane"/>
    <property type="evidence" value="ECO:0007669"/>
    <property type="project" value="UniProtKB-SubCell"/>
</dbReference>
<comment type="function">
    <text evidence="12">Glucanases play a role in cell expansion during growth, in cell-cell fusion during mating, and in spore release during sporulation. This enzyme may be involved in beta-glucan degradation. Active on laminarin and lichenan.</text>
</comment>
<comment type="subcellular location">
    <subcellularLocation>
        <location evidence="2">Cell membrane</location>
        <topology evidence="2">Single-pass type II membrane protein</topology>
    </subcellularLocation>
</comment>
<organism evidence="17 18">
    <name type="scientific">Smittium culicis</name>
    <dbReference type="NCBI Taxonomy" id="133412"/>
    <lineage>
        <taxon>Eukaryota</taxon>
        <taxon>Fungi</taxon>
        <taxon>Fungi incertae sedis</taxon>
        <taxon>Zoopagomycota</taxon>
        <taxon>Kickxellomycotina</taxon>
        <taxon>Harpellomycetes</taxon>
        <taxon>Harpellales</taxon>
        <taxon>Legeriomycetaceae</taxon>
        <taxon>Smittium</taxon>
    </lineage>
</organism>
<feature type="chain" id="PRO_5012006067" description="glucan endo-1,3-beta-D-glucosidase" evidence="16">
    <location>
        <begin position="16"/>
        <end position="413"/>
    </location>
</feature>
<feature type="compositionally biased region" description="Basic and acidic residues" evidence="15">
    <location>
        <begin position="339"/>
        <end position="382"/>
    </location>
</feature>
<gene>
    <name evidence="17" type="ORF">AYI69_g8910</name>
</gene>
<keyword evidence="10" id="KW-0961">Cell wall biogenesis/degradation</keyword>
<dbReference type="Proteomes" id="UP000187429">
    <property type="component" value="Unassembled WGS sequence"/>
</dbReference>
<dbReference type="GO" id="GO:0009986">
    <property type="term" value="C:cell surface"/>
    <property type="evidence" value="ECO:0007669"/>
    <property type="project" value="TreeGrafter"/>
</dbReference>
<dbReference type="PANTHER" id="PTHR16631">
    <property type="entry name" value="GLUCAN 1,3-BETA-GLUCOSIDASE"/>
    <property type="match status" value="1"/>
</dbReference>
<comment type="similarity">
    <text evidence="3">Belongs to the glycosyl hydrolase 17 family.</text>
</comment>
<keyword evidence="9" id="KW-0119">Carbohydrate metabolism</keyword>
<evidence type="ECO:0000256" key="5">
    <source>
        <dbReference type="ARBA" id="ARBA00022475"/>
    </source>
</evidence>
<evidence type="ECO:0000256" key="15">
    <source>
        <dbReference type="SAM" id="MobiDB-lite"/>
    </source>
</evidence>
<dbReference type="InterPro" id="IPR050732">
    <property type="entry name" value="Beta-glucan_modifiers"/>
</dbReference>
<evidence type="ECO:0000256" key="2">
    <source>
        <dbReference type="ARBA" id="ARBA00004401"/>
    </source>
</evidence>
<evidence type="ECO:0000256" key="9">
    <source>
        <dbReference type="ARBA" id="ARBA00023277"/>
    </source>
</evidence>
<dbReference type="GO" id="GO:0071555">
    <property type="term" value="P:cell wall organization"/>
    <property type="evidence" value="ECO:0007669"/>
    <property type="project" value="UniProtKB-KW"/>
</dbReference>
<evidence type="ECO:0000313" key="17">
    <source>
        <dbReference type="EMBL" id="OMJ13675.1"/>
    </source>
</evidence>